<name>A0A9P5ZAW4_9AGAR</name>
<evidence type="ECO:0000313" key="2">
    <source>
        <dbReference type="EMBL" id="KAF9483119.1"/>
    </source>
</evidence>
<feature type="region of interest" description="Disordered" evidence="1">
    <location>
        <begin position="167"/>
        <end position="187"/>
    </location>
</feature>
<gene>
    <name evidence="2" type="ORF">BDN70DRAFT_874170</name>
</gene>
<proteinExistence type="predicted"/>
<feature type="compositionally biased region" description="Polar residues" evidence="1">
    <location>
        <begin position="80"/>
        <end position="89"/>
    </location>
</feature>
<feature type="region of interest" description="Disordered" evidence="1">
    <location>
        <begin position="70"/>
        <end position="89"/>
    </location>
</feature>
<dbReference type="AlphaFoldDB" id="A0A9P5ZAW4"/>
<keyword evidence="3" id="KW-1185">Reference proteome</keyword>
<accession>A0A9P5ZAW4</accession>
<dbReference type="EMBL" id="MU155157">
    <property type="protein sequence ID" value="KAF9483119.1"/>
    <property type="molecule type" value="Genomic_DNA"/>
</dbReference>
<evidence type="ECO:0000313" key="3">
    <source>
        <dbReference type="Proteomes" id="UP000807469"/>
    </source>
</evidence>
<evidence type="ECO:0000256" key="1">
    <source>
        <dbReference type="SAM" id="MobiDB-lite"/>
    </source>
</evidence>
<organism evidence="2 3">
    <name type="scientific">Pholiota conissans</name>
    <dbReference type="NCBI Taxonomy" id="109636"/>
    <lineage>
        <taxon>Eukaryota</taxon>
        <taxon>Fungi</taxon>
        <taxon>Dikarya</taxon>
        <taxon>Basidiomycota</taxon>
        <taxon>Agaricomycotina</taxon>
        <taxon>Agaricomycetes</taxon>
        <taxon>Agaricomycetidae</taxon>
        <taxon>Agaricales</taxon>
        <taxon>Agaricineae</taxon>
        <taxon>Strophariaceae</taxon>
        <taxon>Pholiota</taxon>
    </lineage>
</organism>
<comment type="caution">
    <text evidence="2">The sequence shown here is derived from an EMBL/GenBank/DDBJ whole genome shotgun (WGS) entry which is preliminary data.</text>
</comment>
<reference evidence="2" key="1">
    <citation type="submission" date="2020-11" db="EMBL/GenBank/DDBJ databases">
        <authorList>
            <consortium name="DOE Joint Genome Institute"/>
            <person name="Ahrendt S."/>
            <person name="Riley R."/>
            <person name="Andreopoulos W."/>
            <person name="Labutti K."/>
            <person name="Pangilinan J."/>
            <person name="Ruiz-Duenas F.J."/>
            <person name="Barrasa J.M."/>
            <person name="Sanchez-Garcia M."/>
            <person name="Camarero S."/>
            <person name="Miyauchi S."/>
            <person name="Serrano A."/>
            <person name="Linde D."/>
            <person name="Babiker R."/>
            <person name="Drula E."/>
            <person name="Ayuso-Fernandez I."/>
            <person name="Pacheco R."/>
            <person name="Padilla G."/>
            <person name="Ferreira P."/>
            <person name="Barriuso J."/>
            <person name="Kellner H."/>
            <person name="Castanera R."/>
            <person name="Alfaro M."/>
            <person name="Ramirez L."/>
            <person name="Pisabarro A.G."/>
            <person name="Kuo A."/>
            <person name="Tritt A."/>
            <person name="Lipzen A."/>
            <person name="He G."/>
            <person name="Yan M."/>
            <person name="Ng V."/>
            <person name="Cullen D."/>
            <person name="Martin F."/>
            <person name="Rosso M.-N."/>
            <person name="Henrissat B."/>
            <person name="Hibbett D."/>
            <person name="Martinez A.T."/>
            <person name="Grigoriev I.V."/>
        </authorList>
    </citation>
    <scope>NUCLEOTIDE SEQUENCE</scope>
    <source>
        <strain evidence="2">CIRM-BRFM 674</strain>
    </source>
</reference>
<dbReference type="Proteomes" id="UP000807469">
    <property type="component" value="Unassembled WGS sequence"/>
</dbReference>
<sequence>MSPQKKPRRTHKRLQHIPEEHFEHNFPRIQLPLGPVQAVDATPRAETTIPNSLSLLPDESSIALVTQKASGDEEEAAMTDDSSNNAATYCSDSSTNHGVHTYGQNLENQIWIDTAIQAPMVSPEYFAQQYNTQTPAQPLHDYVRADVYSPFPNGAAYQSHVYTSAQPNCQSPDTAQQYTPYSGQPSSGFPYQLNSGASYTYDETQDMYINQGADGVNGLDGNASTYSNLFY</sequence>
<protein>
    <submittedName>
        <fullName evidence="2">Uncharacterized protein</fullName>
    </submittedName>
</protein>